<evidence type="ECO:0000313" key="3">
    <source>
        <dbReference type="Ensembl" id="ENSSLUP00000035583.1"/>
    </source>
</evidence>
<proteinExistence type="predicted"/>
<organism evidence="3 4">
    <name type="scientific">Sander lucioperca</name>
    <name type="common">Pike-perch</name>
    <name type="synonym">Perca lucioperca</name>
    <dbReference type="NCBI Taxonomy" id="283035"/>
    <lineage>
        <taxon>Eukaryota</taxon>
        <taxon>Metazoa</taxon>
        <taxon>Chordata</taxon>
        <taxon>Craniata</taxon>
        <taxon>Vertebrata</taxon>
        <taxon>Euteleostomi</taxon>
        <taxon>Actinopterygii</taxon>
        <taxon>Neopterygii</taxon>
        <taxon>Teleostei</taxon>
        <taxon>Neoteleostei</taxon>
        <taxon>Acanthomorphata</taxon>
        <taxon>Eupercaria</taxon>
        <taxon>Perciformes</taxon>
        <taxon>Percoidei</taxon>
        <taxon>Percidae</taxon>
        <taxon>Luciopercinae</taxon>
        <taxon>Sander</taxon>
    </lineage>
</organism>
<evidence type="ECO:0000256" key="1">
    <source>
        <dbReference type="ARBA" id="ARBA00022441"/>
    </source>
</evidence>
<gene>
    <name evidence="3" type="primary">LOC116057647</name>
</gene>
<sequence length="378" mass="43375">MDSAFERHCSELVARERSGHTAVVEETLLYVWGGYMSIADNEVFLPNDEIWVYDLERGVWEVFHMSGEVPPSMSGTCGCSLNGHLYIFGGCNDNGQTNQIYCVNLTDGKYTWRKIIHETGSAPSPRDKLSCWVYNGQIIYFGGYGHKLNHCILKFCFQVEDVLWGWNNEVHIFDPMQASWSEPQTNVSQCDSCFYTLNAMQRFLLETRTSDIHCLDFQSWKWSEIIPVSTTPVGRSWHTLTAVSDGALFLFGGLSVDCKPMSDGWLLDVETKKWREVEHPFKNKPRLWHTACPGKDSDVIVFGGSCDYILLVDTGHCNDALVFQTQPYSLFRICEDYIAKNARNYEMLRSQLSLLPPKLLTAVQRRMSFYRPSKKHKY</sequence>
<dbReference type="InterPro" id="IPR015915">
    <property type="entry name" value="Kelch-typ_b-propeller"/>
</dbReference>
<name>A0A8C9Z6L1_SANLU</name>
<dbReference type="Gene3D" id="2.120.10.80">
    <property type="entry name" value="Kelch-type beta propeller"/>
    <property type="match status" value="2"/>
</dbReference>
<dbReference type="Proteomes" id="UP000694568">
    <property type="component" value="Unplaced"/>
</dbReference>
<keyword evidence="2" id="KW-0677">Repeat</keyword>
<accession>A0A8C9Z6L1</accession>
<dbReference type="Ensembl" id="ENSSLUT00000036684.1">
    <property type="protein sequence ID" value="ENSSLUP00000035583.1"/>
    <property type="gene ID" value="ENSSLUG00000015866.1"/>
</dbReference>
<reference evidence="3" key="1">
    <citation type="submission" date="2025-08" db="UniProtKB">
        <authorList>
            <consortium name="Ensembl"/>
        </authorList>
    </citation>
    <scope>IDENTIFICATION</scope>
</reference>
<evidence type="ECO:0000256" key="2">
    <source>
        <dbReference type="ARBA" id="ARBA00022737"/>
    </source>
</evidence>
<protein>
    <submittedName>
        <fullName evidence="3">Kelch domain containing 1</fullName>
    </submittedName>
</protein>
<dbReference type="PANTHER" id="PTHR46228:SF1">
    <property type="entry name" value="KELCH DOMAIN-CONTAINING PROTEIN 1"/>
    <property type="match status" value="1"/>
</dbReference>
<keyword evidence="4" id="KW-1185">Reference proteome</keyword>
<evidence type="ECO:0000313" key="4">
    <source>
        <dbReference type="Proteomes" id="UP000694568"/>
    </source>
</evidence>
<keyword evidence="1" id="KW-0880">Kelch repeat</keyword>
<dbReference type="GeneTree" id="ENSGT00940000157509"/>
<dbReference type="Pfam" id="PF24681">
    <property type="entry name" value="Kelch_KLHDC2_KLHL20_DRC7"/>
    <property type="match status" value="1"/>
</dbReference>
<dbReference type="AlphaFoldDB" id="A0A8C9Z6L1"/>
<dbReference type="PANTHER" id="PTHR46228">
    <property type="entry name" value="KELCH DOMAIN-CONTAINING PROTEIN"/>
    <property type="match status" value="1"/>
</dbReference>
<reference evidence="3" key="2">
    <citation type="submission" date="2025-09" db="UniProtKB">
        <authorList>
            <consortium name="Ensembl"/>
        </authorList>
    </citation>
    <scope>IDENTIFICATION</scope>
</reference>
<dbReference type="SUPFAM" id="SSF117281">
    <property type="entry name" value="Kelch motif"/>
    <property type="match status" value="2"/>
</dbReference>